<dbReference type="InterPro" id="IPR043168">
    <property type="entry name" value="DegV_C"/>
</dbReference>
<dbReference type="KEGG" id="cmah:C1I91_09455"/>
<reference evidence="2 3" key="1">
    <citation type="submission" date="2018-01" db="EMBL/GenBank/DDBJ databases">
        <title>Genome Sequencing and Assembly of Anaerobacter polyendosporus strain CT4.</title>
        <authorList>
            <person name="Tachaapaikoon C."/>
            <person name="Sutheeworapong S."/>
            <person name="Jenjaroenpun P."/>
            <person name="Wongsurawat T."/>
            <person name="Nookeaw I."/>
            <person name="Cheawchanlertfa P."/>
            <person name="Kosugi A."/>
            <person name="Cheevadhanarak S."/>
            <person name="Ratanakhanokchai K."/>
        </authorList>
    </citation>
    <scope>NUCLEOTIDE SEQUENCE [LARGE SCALE GENOMIC DNA]</scope>
    <source>
        <strain evidence="2 3">CT4</strain>
    </source>
</reference>
<dbReference type="SUPFAM" id="SSF82549">
    <property type="entry name" value="DAK1/DegV-like"/>
    <property type="match status" value="1"/>
</dbReference>
<evidence type="ECO:0000256" key="1">
    <source>
        <dbReference type="ARBA" id="ARBA00023121"/>
    </source>
</evidence>
<dbReference type="InterPro" id="IPR050270">
    <property type="entry name" value="DegV_domain_contain"/>
</dbReference>
<protein>
    <submittedName>
        <fullName evidence="2">Fatty acid-binding protein DegV</fullName>
    </submittedName>
</protein>
<dbReference type="Pfam" id="PF02645">
    <property type="entry name" value="DegV"/>
    <property type="match status" value="1"/>
</dbReference>
<dbReference type="OrthoDB" id="9780216at2"/>
<dbReference type="Gene3D" id="3.40.50.10170">
    <property type="match status" value="1"/>
</dbReference>
<dbReference type="GO" id="GO:0008289">
    <property type="term" value="F:lipid binding"/>
    <property type="evidence" value="ECO:0007669"/>
    <property type="project" value="UniProtKB-KW"/>
</dbReference>
<dbReference type="Proteomes" id="UP000286268">
    <property type="component" value="Chromosome"/>
</dbReference>
<name>A0A3R5TF47_9CLOT</name>
<dbReference type="RefSeq" id="WP_128212649.1">
    <property type="nucleotide sequence ID" value="NZ_CP025746.1"/>
</dbReference>
<gene>
    <name evidence="2" type="ORF">C1I91_09455</name>
</gene>
<keyword evidence="3" id="KW-1185">Reference proteome</keyword>
<organism evidence="2 3">
    <name type="scientific">Clostridium manihotivorum</name>
    <dbReference type="NCBI Taxonomy" id="2320868"/>
    <lineage>
        <taxon>Bacteria</taxon>
        <taxon>Bacillati</taxon>
        <taxon>Bacillota</taxon>
        <taxon>Clostridia</taxon>
        <taxon>Eubacteriales</taxon>
        <taxon>Clostridiaceae</taxon>
        <taxon>Clostridium</taxon>
    </lineage>
</organism>
<evidence type="ECO:0000313" key="3">
    <source>
        <dbReference type="Proteomes" id="UP000286268"/>
    </source>
</evidence>
<proteinExistence type="predicted"/>
<accession>A0A3R5TF47</accession>
<dbReference type="NCBIfam" id="TIGR00762">
    <property type="entry name" value="DegV"/>
    <property type="match status" value="1"/>
</dbReference>
<sequence>MSIKIITDSTSYIPKELIEKYDISICPLNVIFQGQSYDETTMDRTAFYEKIIVASDIPTSSQPSLEDFYKIFEKQVVANNSIVGIFLSSDMSGTYSSANLVKEMILDKYPDAKIEIVDSKTNSMQMGYAALAAARAAEEGKTIEEVLEAVEKIKARSRFLFVPNTLDYLKKGGRIGGASALIGAFLQIRPILTVEDGKTSVFTKVRTRKKAIDAMIEAFKNDINKKELGEVIVHHINSEADGKELAKRVEEIVNRKVEISDIGPVIGLHVGPGTVGIAYYTKNPLR</sequence>
<keyword evidence="1" id="KW-0446">Lipid-binding</keyword>
<dbReference type="AlphaFoldDB" id="A0A3R5TF47"/>
<dbReference type="PROSITE" id="PS51482">
    <property type="entry name" value="DEGV"/>
    <property type="match status" value="1"/>
</dbReference>
<dbReference type="EMBL" id="CP025746">
    <property type="protein sequence ID" value="QAA31855.1"/>
    <property type="molecule type" value="Genomic_DNA"/>
</dbReference>
<dbReference type="PANTHER" id="PTHR33434">
    <property type="entry name" value="DEGV DOMAIN-CONTAINING PROTEIN DR_1986-RELATED"/>
    <property type="match status" value="1"/>
</dbReference>
<evidence type="ECO:0000313" key="2">
    <source>
        <dbReference type="EMBL" id="QAA31855.1"/>
    </source>
</evidence>
<dbReference type="InterPro" id="IPR003797">
    <property type="entry name" value="DegV"/>
</dbReference>
<dbReference type="Gene3D" id="3.30.1180.10">
    <property type="match status" value="1"/>
</dbReference>
<dbReference type="PANTHER" id="PTHR33434:SF2">
    <property type="entry name" value="FATTY ACID-BINDING PROTEIN TM_1468"/>
    <property type="match status" value="1"/>
</dbReference>